<dbReference type="InterPro" id="IPR011979">
    <property type="entry name" value="Antitox_Xre"/>
</dbReference>
<evidence type="ECO:0000313" key="4">
    <source>
        <dbReference type="Proteomes" id="UP000245391"/>
    </source>
</evidence>
<dbReference type="Pfam" id="PF20432">
    <property type="entry name" value="Xre-like-HTH"/>
    <property type="match status" value="1"/>
</dbReference>
<organism evidence="3 4">
    <name type="scientific">Pedobacter paludis</name>
    <dbReference type="NCBI Taxonomy" id="2203212"/>
    <lineage>
        <taxon>Bacteria</taxon>
        <taxon>Pseudomonadati</taxon>
        <taxon>Bacteroidota</taxon>
        <taxon>Sphingobacteriia</taxon>
        <taxon>Sphingobacteriales</taxon>
        <taxon>Sphingobacteriaceae</taxon>
        <taxon>Pedobacter</taxon>
    </lineage>
</organism>
<evidence type="ECO:0000313" key="3">
    <source>
        <dbReference type="EMBL" id="PWS31630.1"/>
    </source>
</evidence>
<feature type="domain" description="Antitoxin Xre/MbcA/ParS-like toxin-binding" evidence="1">
    <location>
        <begin position="108"/>
        <end position="156"/>
    </location>
</feature>
<feature type="domain" description="Antitoxin Xre-like helix-turn-helix" evidence="2">
    <location>
        <begin position="42"/>
        <end position="102"/>
    </location>
</feature>
<dbReference type="Pfam" id="PF09722">
    <property type="entry name" value="Xre_MbcA_ParS_C"/>
    <property type="match status" value="1"/>
</dbReference>
<dbReference type="GO" id="GO:0003677">
    <property type="term" value="F:DNA binding"/>
    <property type="evidence" value="ECO:0007669"/>
    <property type="project" value="InterPro"/>
</dbReference>
<reference evidence="4" key="1">
    <citation type="submission" date="2018-05" db="EMBL/GenBank/DDBJ databases">
        <title>Pedobacter paludis sp. nov., isolated from wetland soil.</title>
        <authorList>
            <person name="Zhang Y."/>
        </authorList>
    </citation>
    <scope>NUCLEOTIDE SEQUENCE [LARGE SCALE GENOMIC DNA]</scope>
    <source>
        <strain evidence="4">R-8</strain>
    </source>
</reference>
<evidence type="ECO:0000259" key="2">
    <source>
        <dbReference type="Pfam" id="PF20432"/>
    </source>
</evidence>
<dbReference type="RefSeq" id="WP_109930591.1">
    <property type="nucleotide sequence ID" value="NZ_QGNY01000004.1"/>
</dbReference>
<keyword evidence="4" id="KW-1185">Reference proteome</keyword>
<dbReference type="NCBIfam" id="TIGR02293">
    <property type="entry name" value="TAS_TIGR02293"/>
    <property type="match status" value="1"/>
</dbReference>
<comment type="caution">
    <text evidence="3">The sequence shown here is derived from an EMBL/GenBank/DDBJ whole genome shotgun (WGS) entry which is preliminary data.</text>
</comment>
<protein>
    <submittedName>
        <fullName evidence="3">Uncharacterized protein</fullName>
    </submittedName>
</protein>
<sequence length="159" mass="17693">MKRKLEKSTLVVEEPMVAYASINTPMVAMMGNTYANPTDFDLLNLARKGISKKALTALAKQISLTLEEIAGILHISERTLQRYAPTTLVKTEYADRAIELARLYERGIEVLGSAKAFNSWVKAPNLALNGEIPFNLLDTRIGFEMVLNILGRIEYGVFS</sequence>
<dbReference type="Proteomes" id="UP000245391">
    <property type="component" value="Unassembled WGS sequence"/>
</dbReference>
<name>A0A317EXE1_9SPHI</name>
<dbReference type="EMBL" id="QGNY01000004">
    <property type="protein sequence ID" value="PWS31630.1"/>
    <property type="molecule type" value="Genomic_DNA"/>
</dbReference>
<dbReference type="OrthoDB" id="5770459at2"/>
<dbReference type="InterPro" id="IPR046847">
    <property type="entry name" value="Xre-like_HTH"/>
</dbReference>
<evidence type="ECO:0000259" key="1">
    <source>
        <dbReference type="Pfam" id="PF09722"/>
    </source>
</evidence>
<accession>A0A317EXE1</accession>
<proteinExistence type="predicted"/>
<dbReference type="InterPro" id="IPR024467">
    <property type="entry name" value="Xre/MbcA/ParS-like_toxin-bd"/>
</dbReference>
<gene>
    <name evidence="3" type="ORF">DF947_13665</name>
</gene>
<dbReference type="AlphaFoldDB" id="A0A317EXE1"/>